<dbReference type="EMBL" id="OX465084">
    <property type="protein sequence ID" value="CAI9299647.1"/>
    <property type="molecule type" value="Genomic_DNA"/>
</dbReference>
<gene>
    <name evidence="1" type="ORF">LSALG_LOCUS38341</name>
</gene>
<keyword evidence="2" id="KW-1185">Reference proteome</keyword>
<evidence type="ECO:0000313" key="1">
    <source>
        <dbReference type="EMBL" id="CAI9299647.1"/>
    </source>
</evidence>
<dbReference type="Proteomes" id="UP001177003">
    <property type="component" value="Chromosome 8"/>
</dbReference>
<accession>A0AA35ZXU1</accession>
<proteinExistence type="predicted"/>
<evidence type="ECO:0000313" key="2">
    <source>
        <dbReference type="Proteomes" id="UP001177003"/>
    </source>
</evidence>
<reference evidence="1" key="1">
    <citation type="submission" date="2023-04" db="EMBL/GenBank/DDBJ databases">
        <authorList>
            <person name="Vijverberg K."/>
            <person name="Xiong W."/>
            <person name="Schranz E."/>
        </authorList>
    </citation>
    <scope>NUCLEOTIDE SEQUENCE</scope>
</reference>
<sequence>MASDQAHQRLAFCLSMALTLRGIYFNGKDWLDYVLAAIGMSATWRSGQKMPQIYWRMMGDVPLVEAGVRGFGVECGKFVPYRQSVVVDSALKSHVVIEIVDTNDPQAVEATDLHQPGDPGIVGTYSISPYVPGDAPFAAGPSTLGAIGVNPYLVVDTSRFCYIGVDLAELAAVKSEHDKLTENVWLIEEERRNFDECYLVLSSEKTVVEAQAATLVGEVNLLSQQGVVQVVDRAIESSEFALGIRRMKASCVATSVENGKQVARAWSVGNGPGSSDSDVVAQSNDATHDAIRAFSETNFASYLRLGELGLADLFQLCSKEDEHMPDGGVWGTTLTQPRRG</sequence>
<protein>
    <submittedName>
        <fullName evidence="1">Uncharacterized protein</fullName>
    </submittedName>
</protein>
<organism evidence="1 2">
    <name type="scientific">Lactuca saligna</name>
    <name type="common">Willowleaf lettuce</name>
    <dbReference type="NCBI Taxonomy" id="75948"/>
    <lineage>
        <taxon>Eukaryota</taxon>
        <taxon>Viridiplantae</taxon>
        <taxon>Streptophyta</taxon>
        <taxon>Embryophyta</taxon>
        <taxon>Tracheophyta</taxon>
        <taxon>Spermatophyta</taxon>
        <taxon>Magnoliopsida</taxon>
        <taxon>eudicotyledons</taxon>
        <taxon>Gunneridae</taxon>
        <taxon>Pentapetalae</taxon>
        <taxon>asterids</taxon>
        <taxon>campanulids</taxon>
        <taxon>Asterales</taxon>
        <taxon>Asteraceae</taxon>
        <taxon>Cichorioideae</taxon>
        <taxon>Cichorieae</taxon>
        <taxon>Lactucinae</taxon>
        <taxon>Lactuca</taxon>
    </lineage>
</organism>
<name>A0AA35ZXU1_LACSI</name>
<dbReference type="AlphaFoldDB" id="A0AA35ZXU1"/>